<name>A0ABY5NM42_9MICO</name>
<organism evidence="2 3">
    <name type="scientific">Microbacterium elymi</name>
    <dbReference type="NCBI Taxonomy" id="2909587"/>
    <lineage>
        <taxon>Bacteria</taxon>
        <taxon>Bacillati</taxon>
        <taxon>Actinomycetota</taxon>
        <taxon>Actinomycetes</taxon>
        <taxon>Micrococcales</taxon>
        <taxon>Microbacteriaceae</taxon>
        <taxon>Microbacterium</taxon>
    </lineage>
</organism>
<proteinExistence type="predicted"/>
<dbReference type="RefSeq" id="WP_259612910.1">
    <property type="nucleotide sequence ID" value="NZ_CP091139.2"/>
</dbReference>
<keyword evidence="1" id="KW-0812">Transmembrane</keyword>
<protein>
    <recommendedName>
        <fullName evidence="4">DUF3618 domain-containing protein</fullName>
    </recommendedName>
</protein>
<evidence type="ECO:0000256" key="1">
    <source>
        <dbReference type="SAM" id="Phobius"/>
    </source>
</evidence>
<feature type="transmembrane region" description="Helical" evidence="1">
    <location>
        <begin position="61"/>
        <end position="80"/>
    </location>
</feature>
<keyword evidence="1" id="KW-1133">Transmembrane helix</keyword>
<evidence type="ECO:0000313" key="3">
    <source>
        <dbReference type="Proteomes" id="UP001054811"/>
    </source>
</evidence>
<reference evidence="2" key="1">
    <citation type="submission" date="2022-01" db="EMBL/GenBank/DDBJ databases">
        <title>Microbacterium eymi and Microbacterium rhizovicinus sp. nov., isolated from the rhizospheric soil of Elymus tsukushiensis, a plant native to the Dokdo Islands, Republic of Korea.</title>
        <authorList>
            <person name="Hwang Y.J."/>
        </authorList>
    </citation>
    <scope>NUCLEOTIDE SEQUENCE</scope>
    <source>
        <strain evidence="2">KUDC0405</strain>
    </source>
</reference>
<accession>A0ABY5NM42</accession>
<dbReference type="EMBL" id="CP091139">
    <property type="protein sequence ID" value="UUT36261.1"/>
    <property type="molecule type" value="Genomic_DNA"/>
</dbReference>
<keyword evidence="1" id="KW-0472">Membrane</keyword>
<evidence type="ECO:0008006" key="4">
    <source>
        <dbReference type="Google" id="ProtNLM"/>
    </source>
</evidence>
<keyword evidence="3" id="KW-1185">Reference proteome</keyword>
<evidence type="ECO:0000313" key="2">
    <source>
        <dbReference type="EMBL" id="UUT36261.1"/>
    </source>
</evidence>
<dbReference type="Proteomes" id="UP001054811">
    <property type="component" value="Chromosome"/>
</dbReference>
<gene>
    <name evidence="2" type="ORF">L2X98_25100</name>
</gene>
<sequence length="112" mass="12713">MSVRWQNEVERPWVGMTTESMTDVERSRAELAAAVSALKAKLRGVERIRRRLLPAVDTRRLRRVATIIAVIAGVALLVVARRHRRRAESVPPYTVDSPFASLFFARTVGLRF</sequence>